<keyword evidence="5 7" id="KW-1133">Transmembrane helix</keyword>
<feature type="transmembrane region" description="Helical" evidence="7">
    <location>
        <begin position="147"/>
        <end position="166"/>
    </location>
</feature>
<dbReference type="InterPro" id="IPR035906">
    <property type="entry name" value="MetI-like_sf"/>
</dbReference>
<evidence type="ECO:0000259" key="8">
    <source>
        <dbReference type="PROSITE" id="PS50928"/>
    </source>
</evidence>
<dbReference type="EMBL" id="JAGEPF010000028">
    <property type="protein sequence ID" value="MBO2463611.1"/>
    <property type="molecule type" value="Genomic_DNA"/>
</dbReference>
<evidence type="ECO:0000313" key="9">
    <source>
        <dbReference type="EMBL" id="MBO2463611.1"/>
    </source>
</evidence>
<keyword evidence="6 7" id="KW-0472">Membrane</keyword>
<gene>
    <name evidence="9" type="ORF">J4709_39185</name>
</gene>
<dbReference type="PROSITE" id="PS50928">
    <property type="entry name" value="ABC_TM1"/>
    <property type="match status" value="1"/>
</dbReference>
<feature type="transmembrane region" description="Helical" evidence="7">
    <location>
        <begin position="240"/>
        <end position="260"/>
    </location>
</feature>
<feature type="transmembrane region" description="Helical" evidence="7">
    <location>
        <begin position="51"/>
        <end position="74"/>
    </location>
</feature>
<dbReference type="RefSeq" id="WP_208249191.1">
    <property type="nucleotide sequence ID" value="NZ_JAGEPF010000028.1"/>
</dbReference>
<dbReference type="PANTHER" id="PTHR43005">
    <property type="entry name" value="BLR7065 PROTEIN"/>
    <property type="match status" value="1"/>
</dbReference>
<dbReference type="Proteomes" id="UP000680206">
    <property type="component" value="Unassembled WGS sequence"/>
</dbReference>
<sequence>MTVLLLALTVFPTLYSLWLSLTDRTAAGENTGFVGLRNYTDLFGSAQLRHAFWLTLVFCVAAVVVEVVLGFAIAHLLHGLRREHRVLRALLILPMAATPVAVLFGWKVMLDPSQGVLNYLLGLIGAPQPDWLGTPTAAMGTMIMVDVWMWTPFVIVILLGALSSLPQELVEASHVDGAGWFGRLRHVVLPHVRPFLVLAVLFRGIDCLKAFDAFQVLTAGGPGDATTTLNMLAYRTGLQFLGFGKGAAVSVLLLAVALVFGKVAMRFIRREVRA</sequence>
<reference evidence="9 10" key="1">
    <citation type="submission" date="2021-03" db="EMBL/GenBank/DDBJ databases">
        <title>Actinomadura violae sp. nov., isolated from lichen in Thailand.</title>
        <authorList>
            <person name="Kanchanasin P."/>
            <person name="Saeng-In P."/>
            <person name="Phongsopitanun W."/>
            <person name="Yuki M."/>
            <person name="Kudo T."/>
            <person name="Ohkuma M."/>
            <person name="Tanasupawat S."/>
        </authorList>
    </citation>
    <scope>NUCLEOTIDE SEQUENCE [LARGE SCALE GENOMIC DNA]</scope>
    <source>
        <strain evidence="9 10">LCR2-06</strain>
    </source>
</reference>
<dbReference type="Pfam" id="PF00528">
    <property type="entry name" value="BPD_transp_1"/>
    <property type="match status" value="1"/>
</dbReference>
<comment type="subcellular location">
    <subcellularLocation>
        <location evidence="1 7">Cell membrane</location>
        <topology evidence="1 7">Multi-pass membrane protein</topology>
    </subcellularLocation>
</comment>
<evidence type="ECO:0000256" key="6">
    <source>
        <dbReference type="ARBA" id="ARBA00023136"/>
    </source>
</evidence>
<comment type="caution">
    <text evidence="9">The sequence shown here is derived from an EMBL/GenBank/DDBJ whole genome shotgun (WGS) entry which is preliminary data.</text>
</comment>
<evidence type="ECO:0000256" key="1">
    <source>
        <dbReference type="ARBA" id="ARBA00004651"/>
    </source>
</evidence>
<evidence type="ECO:0000256" key="5">
    <source>
        <dbReference type="ARBA" id="ARBA00022989"/>
    </source>
</evidence>
<protein>
    <submittedName>
        <fullName evidence="9">Sugar ABC transporter permease</fullName>
    </submittedName>
</protein>
<comment type="similarity">
    <text evidence="7">Belongs to the binding-protein-dependent transport system permease family.</text>
</comment>
<feature type="transmembrane region" description="Helical" evidence="7">
    <location>
        <begin position="187"/>
        <end position="205"/>
    </location>
</feature>
<dbReference type="SUPFAM" id="SSF161098">
    <property type="entry name" value="MetI-like"/>
    <property type="match status" value="1"/>
</dbReference>
<evidence type="ECO:0000256" key="4">
    <source>
        <dbReference type="ARBA" id="ARBA00022692"/>
    </source>
</evidence>
<feature type="transmembrane region" description="Helical" evidence="7">
    <location>
        <begin position="86"/>
        <end position="106"/>
    </location>
</feature>
<evidence type="ECO:0000256" key="7">
    <source>
        <dbReference type="RuleBase" id="RU363032"/>
    </source>
</evidence>
<feature type="domain" description="ABC transmembrane type-1" evidence="8">
    <location>
        <begin position="52"/>
        <end position="264"/>
    </location>
</feature>
<dbReference type="InterPro" id="IPR000515">
    <property type="entry name" value="MetI-like"/>
</dbReference>
<evidence type="ECO:0000313" key="10">
    <source>
        <dbReference type="Proteomes" id="UP000680206"/>
    </source>
</evidence>
<keyword evidence="3" id="KW-1003">Cell membrane</keyword>
<keyword evidence="10" id="KW-1185">Reference proteome</keyword>
<keyword evidence="2 7" id="KW-0813">Transport</keyword>
<dbReference type="PANTHER" id="PTHR43005:SF1">
    <property type="entry name" value="SPERMIDINE_PUTRESCINE TRANSPORT SYSTEM PERMEASE PROTEIN"/>
    <property type="match status" value="1"/>
</dbReference>
<name>A0ABS3S3Y1_9ACTN</name>
<proteinExistence type="inferred from homology"/>
<evidence type="ECO:0000256" key="3">
    <source>
        <dbReference type="ARBA" id="ARBA00022475"/>
    </source>
</evidence>
<dbReference type="CDD" id="cd06261">
    <property type="entry name" value="TM_PBP2"/>
    <property type="match status" value="1"/>
</dbReference>
<dbReference type="Gene3D" id="1.10.3720.10">
    <property type="entry name" value="MetI-like"/>
    <property type="match status" value="1"/>
</dbReference>
<evidence type="ECO:0000256" key="2">
    <source>
        <dbReference type="ARBA" id="ARBA00022448"/>
    </source>
</evidence>
<keyword evidence="4 7" id="KW-0812">Transmembrane</keyword>
<accession>A0ABS3S3Y1</accession>
<organism evidence="9 10">
    <name type="scientific">Actinomadura violacea</name>
    <dbReference type="NCBI Taxonomy" id="2819934"/>
    <lineage>
        <taxon>Bacteria</taxon>
        <taxon>Bacillati</taxon>
        <taxon>Actinomycetota</taxon>
        <taxon>Actinomycetes</taxon>
        <taxon>Streptosporangiales</taxon>
        <taxon>Thermomonosporaceae</taxon>
        <taxon>Actinomadura</taxon>
    </lineage>
</organism>